<name>A0A3A6TYW8_9GAMM</name>
<dbReference type="EMBL" id="QYYH01000030">
    <property type="protein sequence ID" value="RJY18160.1"/>
    <property type="molecule type" value="Genomic_DNA"/>
</dbReference>
<keyword evidence="2" id="KW-1185">Reference proteome</keyword>
<dbReference type="InterPro" id="IPR038626">
    <property type="entry name" value="Rof-like_sf"/>
</dbReference>
<protein>
    <submittedName>
        <fullName evidence="1">Transcriptional antiterminator</fullName>
    </submittedName>
</protein>
<dbReference type="InterPro" id="IPR023534">
    <property type="entry name" value="Rof/RNase_P-like"/>
</dbReference>
<dbReference type="Proteomes" id="UP000273022">
    <property type="component" value="Unassembled WGS sequence"/>
</dbReference>
<dbReference type="OrthoDB" id="5344363at2"/>
<dbReference type="InterPro" id="IPR009778">
    <property type="entry name" value="ROF"/>
</dbReference>
<dbReference type="SUPFAM" id="SSF101744">
    <property type="entry name" value="Rof/RNase P subunit-like"/>
    <property type="match status" value="1"/>
</dbReference>
<reference evidence="1 2" key="1">
    <citation type="submission" date="2018-09" db="EMBL/GenBank/DDBJ databases">
        <title>Phylogeny of the Shewanellaceae, and recommendation for two new genera, Pseudoshewanella and Parashewanella.</title>
        <authorList>
            <person name="Wang G."/>
        </authorList>
    </citation>
    <scope>NUCLEOTIDE SEQUENCE [LARGE SCALE GENOMIC DNA]</scope>
    <source>
        <strain evidence="1 2">KCTC 22492</strain>
    </source>
</reference>
<dbReference type="AlphaFoldDB" id="A0A3A6TYW8"/>
<dbReference type="Gene3D" id="2.30.30.400">
    <property type="entry name" value="Rof-like"/>
    <property type="match status" value="1"/>
</dbReference>
<sequence length="76" mass="8573">MMTPYQPISCSLYDQIELACIKGKTIKIELLDGSEITAVPKTTETHSDKNEYLVLTNAEQEVSIRLDLIAMLHFCL</sequence>
<evidence type="ECO:0000313" key="2">
    <source>
        <dbReference type="Proteomes" id="UP000273022"/>
    </source>
</evidence>
<dbReference type="Pfam" id="PF07073">
    <property type="entry name" value="ROF"/>
    <property type="match status" value="1"/>
</dbReference>
<comment type="caution">
    <text evidence="1">The sequence shown here is derived from an EMBL/GenBank/DDBJ whole genome shotgun (WGS) entry which is preliminary data.</text>
</comment>
<accession>A0A3A6TYW8</accession>
<evidence type="ECO:0000313" key="1">
    <source>
        <dbReference type="EMBL" id="RJY18160.1"/>
    </source>
</evidence>
<gene>
    <name evidence="1" type="ORF">D5R81_06530</name>
</gene>
<organism evidence="1 2">
    <name type="scientific">Parashewanella spongiae</name>
    <dbReference type="NCBI Taxonomy" id="342950"/>
    <lineage>
        <taxon>Bacteria</taxon>
        <taxon>Pseudomonadati</taxon>
        <taxon>Pseudomonadota</taxon>
        <taxon>Gammaproteobacteria</taxon>
        <taxon>Alteromonadales</taxon>
        <taxon>Shewanellaceae</taxon>
        <taxon>Parashewanella</taxon>
    </lineage>
</organism>
<dbReference type="RefSeq" id="WP_121852852.1">
    <property type="nucleotide sequence ID" value="NZ_CP037952.1"/>
</dbReference>
<proteinExistence type="predicted"/>